<dbReference type="GO" id="GO:0051287">
    <property type="term" value="F:NAD binding"/>
    <property type="evidence" value="ECO:0007669"/>
    <property type="project" value="InterPro"/>
</dbReference>
<keyword evidence="1 2" id="KW-0560">Oxidoreductase</keyword>
<dbReference type="GeneID" id="70183294"/>
<dbReference type="SUPFAM" id="SSF51735">
    <property type="entry name" value="NAD(P)-binding Rossmann-fold domains"/>
    <property type="match status" value="1"/>
</dbReference>
<dbReference type="InterPro" id="IPR006139">
    <property type="entry name" value="D-isomer_2_OHA_DH_cat_dom"/>
</dbReference>
<dbReference type="GO" id="GO:0030267">
    <property type="term" value="F:glyoxylate reductase (NADPH) activity"/>
    <property type="evidence" value="ECO:0007669"/>
    <property type="project" value="TreeGrafter"/>
</dbReference>
<sequence length="295" mass="30997">MGAWDRELIALLPPSVRVFASAGAGFDWVDTQALGQRGVVYCNGSLAAAESVAEFAVAMIISTFRMLPYCTSSAVTDSTGAAFQECHVAAPGQSHTLRGHTLGLIGLGNIGQAIAYKCSLAFGMRILYHDIDKKPAELEAKLSAQYCPTMQDLVSRSDCVVLAIPSAPSAPSTTTSKPAPPPVIDAAILSHFPRGSRFVNVARGSLVDEDALADALDSGILSNVALDVHASEPHVSPRLRDKYAGNRAMLTCHNAGGTVEAHAGFEELAMRNIMDVGQGSGRGLTGVNLQYLKTT</sequence>
<dbReference type="GO" id="GO:0005829">
    <property type="term" value="C:cytosol"/>
    <property type="evidence" value="ECO:0007669"/>
    <property type="project" value="TreeGrafter"/>
</dbReference>
<dbReference type="EMBL" id="JAGTJQ010000004">
    <property type="protein sequence ID" value="KAH7033581.1"/>
    <property type="molecule type" value="Genomic_DNA"/>
</dbReference>
<reference evidence="5" key="1">
    <citation type="journal article" date="2021" name="Nat. Commun.">
        <title>Genetic determinants of endophytism in the Arabidopsis root mycobiome.</title>
        <authorList>
            <person name="Mesny F."/>
            <person name="Miyauchi S."/>
            <person name="Thiergart T."/>
            <person name="Pickel B."/>
            <person name="Atanasova L."/>
            <person name="Karlsson M."/>
            <person name="Huettel B."/>
            <person name="Barry K.W."/>
            <person name="Haridas S."/>
            <person name="Chen C."/>
            <person name="Bauer D."/>
            <person name="Andreopoulos W."/>
            <person name="Pangilinan J."/>
            <person name="LaButti K."/>
            <person name="Riley R."/>
            <person name="Lipzen A."/>
            <person name="Clum A."/>
            <person name="Drula E."/>
            <person name="Henrissat B."/>
            <person name="Kohler A."/>
            <person name="Grigoriev I.V."/>
            <person name="Martin F.M."/>
            <person name="Hacquard S."/>
        </authorList>
    </citation>
    <scope>NUCLEOTIDE SEQUENCE</scope>
    <source>
        <strain evidence="5">MPI-CAGE-CH-0230</strain>
    </source>
</reference>
<dbReference type="InterPro" id="IPR036291">
    <property type="entry name" value="NAD(P)-bd_dom_sf"/>
</dbReference>
<gene>
    <name evidence="5" type="ORF">B0I36DRAFT_321708</name>
</gene>
<dbReference type="Pfam" id="PF00389">
    <property type="entry name" value="2-Hacid_dh"/>
    <property type="match status" value="1"/>
</dbReference>
<dbReference type="PROSITE" id="PS00671">
    <property type="entry name" value="D_2_HYDROXYACID_DH_3"/>
    <property type="match status" value="1"/>
</dbReference>
<feature type="domain" description="D-isomer specific 2-hydroxyacid dehydrogenase NAD-binding" evidence="4">
    <location>
        <begin position="90"/>
        <end position="254"/>
    </location>
</feature>
<dbReference type="AlphaFoldDB" id="A0A9P9BS32"/>
<evidence type="ECO:0000256" key="2">
    <source>
        <dbReference type="RuleBase" id="RU003719"/>
    </source>
</evidence>
<proteinExistence type="inferred from homology"/>
<keyword evidence="6" id="KW-1185">Reference proteome</keyword>
<evidence type="ECO:0000256" key="1">
    <source>
        <dbReference type="ARBA" id="ARBA00023002"/>
    </source>
</evidence>
<accession>A0A9P9BS32</accession>
<evidence type="ECO:0000259" key="4">
    <source>
        <dbReference type="Pfam" id="PF02826"/>
    </source>
</evidence>
<dbReference type="Gene3D" id="3.40.50.720">
    <property type="entry name" value="NAD(P)-binding Rossmann-like Domain"/>
    <property type="match status" value="2"/>
</dbReference>
<evidence type="ECO:0008006" key="7">
    <source>
        <dbReference type="Google" id="ProtNLM"/>
    </source>
</evidence>
<dbReference type="OrthoDB" id="9991913at2759"/>
<protein>
    <recommendedName>
        <fullName evidence="7">D-isomer specific 2-hydroxyacid dehydrogenase</fullName>
    </recommendedName>
</protein>
<organism evidence="5 6">
    <name type="scientific">Microdochium trichocladiopsis</name>
    <dbReference type="NCBI Taxonomy" id="1682393"/>
    <lineage>
        <taxon>Eukaryota</taxon>
        <taxon>Fungi</taxon>
        <taxon>Dikarya</taxon>
        <taxon>Ascomycota</taxon>
        <taxon>Pezizomycotina</taxon>
        <taxon>Sordariomycetes</taxon>
        <taxon>Xylariomycetidae</taxon>
        <taxon>Xylariales</taxon>
        <taxon>Microdochiaceae</taxon>
        <taxon>Microdochium</taxon>
    </lineage>
</organism>
<dbReference type="PANTHER" id="PTHR10996">
    <property type="entry name" value="2-HYDROXYACID DEHYDROGENASE-RELATED"/>
    <property type="match status" value="1"/>
</dbReference>
<evidence type="ECO:0000313" key="6">
    <source>
        <dbReference type="Proteomes" id="UP000756346"/>
    </source>
</evidence>
<dbReference type="Pfam" id="PF02826">
    <property type="entry name" value="2-Hacid_dh_C"/>
    <property type="match status" value="1"/>
</dbReference>
<dbReference type="InterPro" id="IPR050223">
    <property type="entry name" value="D-isomer_2-hydroxyacid_DH"/>
</dbReference>
<evidence type="ECO:0000259" key="3">
    <source>
        <dbReference type="Pfam" id="PF00389"/>
    </source>
</evidence>
<dbReference type="SUPFAM" id="SSF52283">
    <property type="entry name" value="Formate/glycerate dehydrogenase catalytic domain-like"/>
    <property type="match status" value="1"/>
</dbReference>
<dbReference type="CDD" id="cd12168">
    <property type="entry name" value="Mand_dh_like"/>
    <property type="match status" value="1"/>
</dbReference>
<dbReference type="InterPro" id="IPR006140">
    <property type="entry name" value="D-isomer_DH_NAD-bd"/>
</dbReference>
<feature type="domain" description="D-isomer specific 2-hydroxyacid dehydrogenase catalytic" evidence="3">
    <location>
        <begin position="5"/>
        <end position="279"/>
    </location>
</feature>
<dbReference type="Proteomes" id="UP000756346">
    <property type="component" value="Unassembled WGS sequence"/>
</dbReference>
<comment type="caution">
    <text evidence="5">The sequence shown here is derived from an EMBL/GenBank/DDBJ whole genome shotgun (WGS) entry which is preliminary data.</text>
</comment>
<dbReference type="RefSeq" id="XP_046014413.1">
    <property type="nucleotide sequence ID" value="XM_046153748.1"/>
</dbReference>
<dbReference type="InterPro" id="IPR029753">
    <property type="entry name" value="D-isomer_DH_CS"/>
</dbReference>
<name>A0A9P9BS32_9PEZI</name>
<dbReference type="GO" id="GO:0016618">
    <property type="term" value="F:hydroxypyruvate reductase [NAD(P)H] activity"/>
    <property type="evidence" value="ECO:0007669"/>
    <property type="project" value="TreeGrafter"/>
</dbReference>
<comment type="similarity">
    <text evidence="2">Belongs to the D-isomer specific 2-hydroxyacid dehydrogenase family.</text>
</comment>
<dbReference type="PANTHER" id="PTHR10996:SF281">
    <property type="entry name" value="D-ISOMER SPECIFIC 2-HYDROXYACID DEHYDROGENASE NAD-BINDING DOMAIN-CONTAINING PROTEIN-RELATED"/>
    <property type="match status" value="1"/>
</dbReference>
<evidence type="ECO:0000313" key="5">
    <source>
        <dbReference type="EMBL" id="KAH7033581.1"/>
    </source>
</evidence>